<protein>
    <submittedName>
        <fullName evidence="2">Uncharacterized protein</fullName>
    </submittedName>
</protein>
<evidence type="ECO:0000256" key="1">
    <source>
        <dbReference type="SAM" id="MobiDB-lite"/>
    </source>
</evidence>
<proteinExistence type="predicted"/>
<organism evidence="2 3">
    <name type="scientific">Oleoguttula mirabilis</name>
    <dbReference type="NCBI Taxonomy" id="1507867"/>
    <lineage>
        <taxon>Eukaryota</taxon>
        <taxon>Fungi</taxon>
        <taxon>Dikarya</taxon>
        <taxon>Ascomycota</taxon>
        <taxon>Pezizomycotina</taxon>
        <taxon>Dothideomycetes</taxon>
        <taxon>Dothideomycetidae</taxon>
        <taxon>Mycosphaerellales</taxon>
        <taxon>Teratosphaeriaceae</taxon>
        <taxon>Oleoguttula</taxon>
    </lineage>
</organism>
<feature type="compositionally biased region" description="Basic and acidic residues" evidence="1">
    <location>
        <begin position="100"/>
        <end position="115"/>
    </location>
</feature>
<keyword evidence="3" id="KW-1185">Reference proteome</keyword>
<comment type="caution">
    <text evidence="2">The sequence shown here is derived from an EMBL/GenBank/DDBJ whole genome shotgun (WGS) entry which is preliminary data.</text>
</comment>
<gene>
    <name evidence="2" type="ORF">LTR36_003308</name>
</gene>
<accession>A0AAV9JYX2</accession>
<sequence>MYQLPRALRLRQQHPIFRHAQRQHQRNFSQIQRHARAQLAFRPGGEVVRYQAVRFKRPGFFTWRRLATTVLYGGVVYAYANVIGRYLEIEVEILEDDETDAKQQNKKDGEGKEVTEAEAAAAEEGPFYAEEDSTFIPMTWATKAPRTFYRGSDPEWQDFVKIAKDKPRHKKLQNELVQMVYSGCTKHPAVARQLGKDIKVGKYWLDISFPDGPPQEYERSGVEVGDGFVAWSRQKITPEQQWRTMRALWPQAALDSFYATGKVLVGMQYRRVKQALGWEGKDPFSPEERYRHAIEMVQKQQQAREGKREVGRGKTQQTPDGVVSGAASPSSSSSSSLVESSSSSSSAPASETQPAKPPRSPSTVDEGKKLPWQVSVPMPSAPTGTHNDAPVALHVFATTLTKQWNPKKAEPPRGTFVVQGLVEVRGQKGRMLFDVQSCYDPKAGKFVAVNAAARSFKRWNQSPKGGP</sequence>
<feature type="compositionally biased region" description="Basic and acidic residues" evidence="1">
    <location>
        <begin position="302"/>
        <end position="312"/>
    </location>
</feature>
<feature type="compositionally biased region" description="Low complexity" evidence="1">
    <location>
        <begin position="321"/>
        <end position="351"/>
    </location>
</feature>
<feature type="region of interest" description="Disordered" evidence="1">
    <location>
        <begin position="99"/>
        <end position="122"/>
    </location>
</feature>
<dbReference type="EMBL" id="JAVFHQ010000002">
    <property type="protein sequence ID" value="KAK4550341.1"/>
    <property type="molecule type" value="Genomic_DNA"/>
</dbReference>
<name>A0AAV9JYX2_9PEZI</name>
<dbReference type="Proteomes" id="UP001324427">
    <property type="component" value="Unassembled WGS sequence"/>
</dbReference>
<dbReference type="AlphaFoldDB" id="A0AAV9JYX2"/>
<evidence type="ECO:0000313" key="2">
    <source>
        <dbReference type="EMBL" id="KAK4550341.1"/>
    </source>
</evidence>
<evidence type="ECO:0000313" key="3">
    <source>
        <dbReference type="Proteomes" id="UP001324427"/>
    </source>
</evidence>
<reference evidence="2 3" key="1">
    <citation type="submission" date="2021-11" db="EMBL/GenBank/DDBJ databases">
        <title>Black yeast isolated from Biological Soil Crust.</title>
        <authorList>
            <person name="Kurbessoian T."/>
        </authorList>
    </citation>
    <scope>NUCLEOTIDE SEQUENCE [LARGE SCALE GENOMIC DNA]</scope>
    <source>
        <strain evidence="2 3">CCFEE 5522</strain>
    </source>
</reference>
<feature type="region of interest" description="Disordered" evidence="1">
    <location>
        <begin position="297"/>
        <end position="384"/>
    </location>
</feature>